<dbReference type="Pfam" id="PF07075">
    <property type="entry name" value="NamZ_N"/>
    <property type="match status" value="1"/>
</dbReference>
<evidence type="ECO:0000313" key="4">
    <source>
        <dbReference type="Proteomes" id="UP001172082"/>
    </source>
</evidence>
<dbReference type="PANTHER" id="PTHR42915:SF1">
    <property type="entry name" value="PEPTIDOGLYCAN BETA-N-ACETYLMURAMIDASE NAMZ"/>
    <property type="match status" value="1"/>
</dbReference>
<evidence type="ECO:0000313" key="3">
    <source>
        <dbReference type="EMBL" id="MDN5201297.1"/>
    </source>
</evidence>
<feature type="domain" description="Peptidoglycan beta-N-acetylmuramidase NamZ C-terminal" evidence="2">
    <location>
        <begin position="233"/>
        <end position="396"/>
    </location>
</feature>
<dbReference type="PIRSF" id="PIRSF016719">
    <property type="entry name" value="UCP016719"/>
    <property type="match status" value="1"/>
</dbReference>
<dbReference type="InterPro" id="IPR048502">
    <property type="entry name" value="NamZ_N"/>
</dbReference>
<dbReference type="RefSeq" id="WP_346751323.1">
    <property type="nucleotide sequence ID" value="NZ_JAUJEA010000002.1"/>
</dbReference>
<sequence length="397" mass="45637">MSRKVAVGLDNLSRKNDIQSSVKGNIGYLCHSASIDCDYTHGIFLLKKIFGDRLKKIFSPQHGFVSDVQDNMIESDHYQHPYFNLPIFSLYSETRIPTDEMLEGLDSIVVDLQDVGTRIYTYIYTMTLLMSACAKKDIKVIILDRPNPIGGEAIEGNILEPEFKSFVGLHPLPVRHGLTIAEVALMAKKFWGIDCQLQVVKMVGWERWMDFEETAIPWVLPSPNLPNVETAFTFVGTVLYEGTNISEGRGTTKSLETLGHPKIEPYQLLDKILPYFKKDNLEGFVLRPIVFQPTFQKHAGIACGGFHIHITDRKKFTPWKVGQILCREFYKELGEKFSWKEPPYEYEFEKLPIDLINGSDKIRQWVEQDGSLEELKILENKHLDLFLQQRNEILLYN</sequence>
<feature type="domain" description="Peptidoglycan beta-N-acetylmuramidase NamZ N-terminal" evidence="1">
    <location>
        <begin position="26"/>
        <end position="228"/>
    </location>
</feature>
<proteinExistence type="predicted"/>
<dbReference type="Gene3D" id="3.90.1150.140">
    <property type="match status" value="1"/>
</dbReference>
<dbReference type="Proteomes" id="UP001172082">
    <property type="component" value="Unassembled WGS sequence"/>
</dbReference>
<dbReference type="Pfam" id="PF20732">
    <property type="entry name" value="NamZ_C"/>
    <property type="match status" value="1"/>
</dbReference>
<protein>
    <submittedName>
        <fullName evidence="3">DUF1343 domain-containing protein</fullName>
    </submittedName>
</protein>
<gene>
    <name evidence="3" type="ORF">QQ008_07990</name>
</gene>
<dbReference type="Gene3D" id="3.40.50.12170">
    <property type="entry name" value="Uncharacterised protein PF07075, DUF1343"/>
    <property type="match status" value="1"/>
</dbReference>
<keyword evidence="4" id="KW-1185">Reference proteome</keyword>
<organism evidence="3 4">
    <name type="scientific">Splendidivirga corallicola</name>
    <dbReference type="NCBI Taxonomy" id="3051826"/>
    <lineage>
        <taxon>Bacteria</taxon>
        <taxon>Pseudomonadati</taxon>
        <taxon>Bacteroidota</taxon>
        <taxon>Cytophagia</taxon>
        <taxon>Cytophagales</taxon>
        <taxon>Splendidivirgaceae</taxon>
        <taxon>Splendidivirga</taxon>
    </lineage>
</organism>
<dbReference type="InterPro" id="IPR048503">
    <property type="entry name" value="NamZ_C"/>
</dbReference>
<accession>A0ABT8KKR1</accession>
<name>A0ABT8KKR1_9BACT</name>
<dbReference type="InterPro" id="IPR008302">
    <property type="entry name" value="NamZ"/>
</dbReference>
<dbReference type="EMBL" id="JAUJEA010000002">
    <property type="protein sequence ID" value="MDN5201297.1"/>
    <property type="molecule type" value="Genomic_DNA"/>
</dbReference>
<evidence type="ECO:0000259" key="1">
    <source>
        <dbReference type="Pfam" id="PF07075"/>
    </source>
</evidence>
<reference evidence="3" key="1">
    <citation type="submission" date="2023-06" db="EMBL/GenBank/DDBJ databases">
        <title>Genomic of Parafulvivirga corallium.</title>
        <authorList>
            <person name="Wang G."/>
        </authorList>
    </citation>
    <scope>NUCLEOTIDE SEQUENCE</scope>
    <source>
        <strain evidence="3">BMA10</strain>
    </source>
</reference>
<comment type="caution">
    <text evidence="3">The sequence shown here is derived from an EMBL/GenBank/DDBJ whole genome shotgun (WGS) entry which is preliminary data.</text>
</comment>
<dbReference type="PANTHER" id="PTHR42915">
    <property type="entry name" value="HYPOTHETICAL 460 KDA PROTEIN IN FEUA-SIGW INTERGENIC REGION [PRECURSOR]"/>
    <property type="match status" value="1"/>
</dbReference>
<evidence type="ECO:0000259" key="2">
    <source>
        <dbReference type="Pfam" id="PF20732"/>
    </source>
</evidence>